<dbReference type="EMBL" id="JACHGF010000003">
    <property type="protein sequence ID" value="MBB5284502.1"/>
    <property type="molecule type" value="Genomic_DNA"/>
</dbReference>
<dbReference type="Pfam" id="PF00378">
    <property type="entry name" value="ECH_1"/>
    <property type="match status" value="1"/>
</dbReference>
<sequence>MRFYSKEAVQAFELGRLKYLQTALNGHVFTITLARPEKRNAFTPTMAEEIAFALAYAHYTPAVRCVVLAAEGPVFCAGADLNAFRDAAADLKNPDLPLPQVPITLGDAFIDLQKPCIAQVEGPVLAGGFLLLAGCTLVVSTPEATFGLPEVKRGLWPMQVMASLLRILPPRRVLELCLTGRSFSAQEALAMGLVTGLSAPDQIGQEVQTLAKQISENAPLAIRVGMETFNALFEVPPTQQHAYLKAQLDRLVQSEDAREGIAAFREKRPPRWEGK</sequence>
<keyword evidence="3" id="KW-1185">Reference proteome</keyword>
<dbReference type="CDD" id="cd06558">
    <property type="entry name" value="crotonase-like"/>
    <property type="match status" value="1"/>
</dbReference>
<dbReference type="SUPFAM" id="SSF52096">
    <property type="entry name" value="ClpP/crotonase"/>
    <property type="match status" value="1"/>
</dbReference>
<dbReference type="InterPro" id="IPR001753">
    <property type="entry name" value="Enoyl-CoA_hydra/iso"/>
</dbReference>
<evidence type="ECO:0000313" key="2">
    <source>
        <dbReference type="EMBL" id="MBB5284502.1"/>
    </source>
</evidence>
<dbReference type="InterPro" id="IPR014748">
    <property type="entry name" value="Enoyl-CoA_hydra_C"/>
</dbReference>
<dbReference type="RefSeq" id="WP_184174435.1">
    <property type="nucleotide sequence ID" value="NZ_JACHGF010000003.1"/>
</dbReference>
<gene>
    <name evidence="2" type="ORF">HNQ92_002645</name>
</gene>
<dbReference type="InterPro" id="IPR029045">
    <property type="entry name" value="ClpP/crotonase-like_dom_sf"/>
</dbReference>
<organism evidence="2 3">
    <name type="scientific">Rhabdobacter roseus</name>
    <dbReference type="NCBI Taxonomy" id="1655419"/>
    <lineage>
        <taxon>Bacteria</taxon>
        <taxon>Pseudomonadati</taxon>
        <taxon>Bacteroidota</taxon>
        <taxon>Cytophagia</taxon>
        <taxon>Cytophagales</taxon>
        <taxon>Cytophagaceae</taxon>
        <taxon>Rhabdobacter</taxon>
    </lineage>
</organism>
<accession>A0A840TSF6</accession>
<dbReference type="Gene3D" id="1.10.12.10">
    <property type="entry name" value="Lyase 2-enoyl-coa Hydratase, Chain A, domain 2"/>
    <property type="match status" value="1"/>
</dbReference>
<proteinExistence type="inferred from homology"/>
<protein>
    <submittedName>
        <fullName evidence="2">Enoyl-CoA hydratase/carnithine racemase</fullName>
    </submittedName>
</protein>
<evidence type="ECO:0000256" key="1">
    <source>
        <dbReference type="ARBA" id="ARBA00005254"/>
    </source>
</evidence>
<dbReference type="InterPro" id="IPR051683">
    <property type="entry name" value="Enoyl-CoA_Hydratase/Isomerase"/>
</dbReference>
<name>A0A840TSF6_9BACT</name>
<comment type="similarity">
    <text evidence="1">Belongs to the enoyl-CoA hydratase/isomerase family.</text>
</comment>
<comment type="caution">
    <text evidence="2">The sequence shown here is derived from an EMBL/GenBank/DDBJ whole genome shotgun (WGS) entry which is preliminary data.</text>
</comment>
<dbReference type="Proteomes" id="UP000557307">
    <property type="component" value="Unassembled WGS sequence"/>
</dbReference>
<evidence type="ECO:0000313" key="3">
    <source>
        <dbReference type="Proteomes" id="UP000557307"/>
    </source>
</evidence>
<dbReference type="GO" id="GO:0003824">
    <property type="term" value="F:catalytic activity"/>
    <property type="evidence" value="ECO:0007669"/>
    <property type="project" value="UniProtKB-ARBA"/>
</dbReference>
<reference evidence="2 3" key="1">
    <citation type="submission" date="2020-08" db="EMBL/GenBank/DDBJ databases">
        <title>Genomic Encyclopedia of Type Strains, Phase IV (KMG-IV): sequencing the most valuable type-strain genomes for metagenomic binning, comparative biology and taxonomic classification.</title>
        <authorList>
            <person name="Goeker M."/>
        </authorList>
    </citation>
    <scope>NUCLEOTIDE SEQUENCE [LARGE SCALE GENOMIC DNA]</scope>
    <source>
        <strain evidence="2 3">DSM 105074</strain>
    </source>
</reference>
<dbReference type="PANTHER" id="PTHR42964">
    <property type="entry name" value="ENOYL-COA HYDRATASE"/>
    <property type="match status" value="1"/>
</dbReference>
<dbReference type="Gene3D" id="3.90.226.10">
    <property type="entry name" value="2-enoyl-CoA Hydratase, Chain A, domain 1"/>
    <property type="match status" value="1"/>
</dbReference>
<dbReference type="AlphaFoldDB" id="A0A840TSF6"/>
<dbReference type="PANTHER" id="PTHR42964:SF1">
    <property type="entry name" value="POLYKETIDE BIOSYNTHESIS ENOYL-COA HYDRATASE PKSH-RELATED"/>
    <property type="match status" value="1"/>
</dbReference>